<dbReference type="GO" id="GO:0005198">
    <property type="term" value="F:structural molecule activity"/>
    <property type="evidence" value="ECO:0007669"/>
    <property type="project" value="InterPro"/>
</dbReference>
<sequence>MAMITRQQILEISEPFEEMYSGITNQILIMMAEYIGKDIDEPIEVWQQKKIQEINLLLKHTQSIISSASYLSTTNNTLNTVIDKTLEDIEPKLQEASKNGLLKKTTAYTASLSINELKKNMKEDFLITFNTMGNTMQSMILQSFNKAVNNVVSAYNTRRNEILDEATEKIMHRETMQNAVASAIRQIAKENIPAFIDKAGRKWTAEAYANMYVRTNVHNMSIDTVVKRNEDYGNDLFIVSKHSGARPKCAPWQGKIVSKNNRKGTTTDANGKKVSFIALSSTSYGQADGLLGINCGHQLYPFIPKQSINNVKPLSKEQERENKRIYEESQRQRAIEREIRASKTQEEMYRKAGLRDEADKQKTVTSQRQAKMRQFINETGRTRRYDREQIVK</sequence>
<evidence type="ECO:0000313" key="1">
    <source>
        <dbReference type="EMBL" id="VYT88779.1"/>
    </source>
</evidence>
<gene>
    <name evidence="1" type="ORF">CRLFYP8_02431</name>
</gene>
<reference evidence="1" key="1">
    <citation type="submission" date="2019-11" db="EMBL/GenBank/DDBJ databases">
        <authorList>
            <person name="Feng L."/>
        </authorList>
    </citation>
    <scope>NUCLEOTIDE SEQUENCE</scope>
    <source>
        <strain evidence="1">CramosumLFYP8</strain>
    </source>
</reference>
<dbReference type="AlphaFoldDB" id="A0A6N3A974"/>
<protein>
    <submittedName>
        <fullName evidence="1">Phage minor capsid protein 2</fullName>
    </submittedName>
</protein>
<dbReference type="Pfam" id="PF06152">
    <property type="entry name" value="Phage_min_cap2"/>
    <property type="match status" value="1"/>
</dbReference>
<dbReference type="InterPro" id="IPR009319">
    <property type="entry name" value="Phage_A118_VSP1"/>
</dbReference>
<organism evidence="1">
    <name type="scientific">Thomasclavelia ramosa</name>
    <dbReference type="NCBI Taxonomy" id="1547"/>
    <lineage>
        <taxon>Bacteria</taxon>
        <taxon>Bacillati</taxon>
        <taxon>Bacillota</taxon>
        <taxon>Erysipelotrichia</taxon>
        <taxon>Erysipelotrichales</taxon>
        <taxon>Coprobacillaceae</taxon>
        <taxon>Thomasclavelia</taxon>
    </lineage>
</organism>
<proteinExistence type="predicted"/>
<accession>A0A6N3A974</accession>
<name>A0A6N3A974_9FIRM</name>
<dbReference type="EMBL" id="CACRTL010000019">
    <property type="protein sequence ID" value="VYT88779.1"/>
    <property type="molecule type" value="Genomic_DNA"/>
</dbReference>